<evidence type="ECO:0000313" key="2">
    <source>
        <dbReference type="EMBL" id="CEP10247.1"/>
    </source>
</evidence>
<name>A0A0B7MYN7_9FUNG</name>
<gene>
    <name evidence="2" type="primary">PARPA_03895.1 scaffold 10187</name>
</gene>
<dbReference type="EMBL" id="LN723465">
    <property type="protein sequence ID" value="CEP10247.1"/>
    <property type="molecule type" value="Genomic_DNA"/>
</dbReference>
<evidence type="ECO:0000259" key="1">
    <source>
        <dbReference type="Pfam" id="PF03732"/>
    </source>
</evidence>
<dbReference type="InterPro" id="IPR005162">
    <property type="entry name" value="Retrotrans_gag_dom"/>
</dbReference>
<dbReference type="Proteomes" id="UP000054107">
    <property type="component" value="Unassembled WGS sequence"/>
</dbReference>
<organism evidence="2 3">
    <name type="scientific">Parasitella parasitica</name>
    <dbReference type="NCBI Taxonomy" id="35722"/>
    <lineage>
        <taxon>Eukaryota</taxon>
        <taxon>Fungi</taxon>
        <taxon>Fungi incertae sedis</taxon>
        <taxon>Mucoromycota</taxon>
        <taxon>Mucoromycotina</taxon>
        <taxon>Mucoromycetes</taxon>
        <taxon>Mucorales</taxon>
        <taxon>Mucorineae</taxon>
        <taxon>Mucoraceae</taxon>
        <taxon>Parasitella</taxon>
    </lineage>
</organism>
<keyword evidence="3" id="KW-1185">Reference proteome</keyword>
<dbReference type="Pfam" id="PF03732">
    <property type="entry name" value="Retrotrans_gag"/>
    <property type="match status" value="1"/>
</dbReference>
<evidence type="ECO:0000313" key="3">
    <source>
        <dbReference type="Proteomes" id="UP000054107"/>
    </source>
</evidence>
<feature type="non-terminal residue" evidence="2">
    <location>
        <position position="135"/>
    </location>
</feature>
<dbReference type="AlphaFoldDB" id="A0A0B7MYN7"/>
<protein>
    <recommendedName>
        <fullName evidence="1">Retrotransposon gag domain-containing protein</fullName>
    </recommendedName>
</protein>
<accession>A0A0B7MYN7</accession>
<proteinExistence type="predicted"/>
<reference evidence="2 3" key="1">
    <citation type="submission" date="2014-09" db="EMBL/GenBank/DDBJ databases">
        <authorList>
            <person name="Ellenberger Sabrina"/>
        </authorList>
    </citation>
    <scope>NUCLEOTIDE SEQUENCE [LARGE SCALE GENOMIC DNA]</scope>
    <source>
        <strain evidence="2 3">CBS 412.66</strain>
    </source>
</reference>
<sequence length="135" mass="15308">MASDNSDLNQLVNLLTQALRNNNTESSTPSLRIKEPDTYDGSRSAAVIDSWIQAVERYANFHSLNDSRTGLLAITLLRGRADAWYRSLEHDVKDPLGWLELKRELIDFFRPDNATRLARDKMAALVQVGDLTDYI</sequence>
<dbReference type="OrthoDB" id="2250058at2759"/>
<feature type="domain" description="Retrotransposon gag" evidence="1">
    <location>
        <begin position="72"/>
        <end position="134"/>
    </location>
</feature>